<dbReference type="EMBL" id="RSEB01000003">
    <property type="protein sequence ID" value="RRR99727.1"/>
    <property type="molecule type" value="Genomic_DNA"/>
</dbReference>
<dbReference type="Pfam" id="PF13560">
    <property type="entry name" value="HTH_31"/>
    <property type="match status" value="1"/>
</dbReference>
<gene>
    <name evidence="2" type="ORF">EIW28_13700</name>
</gene>
<dbReference type="SMART" id="SM00530">
    <property type="entry name" value="HTH_XRE"/>
    <property type="match status" value="1"/>
</dbReference>
<comment type="caution">
    <text evidence="2">The sequence shown here is derived from an EMBL/GenBank/DDBJ whole genome shotgun (WGS) entry which is preliminary data.</text>
</comment>
<proteinExistence type="predicted"/>
<keyword evidence="3" id="KW-1185">Reference proteome</keyword>
<dbReference type="InterPro" id="IPR010982">
    <property type="entry name" value="Lambda_DNA-bd_dom_sf"/>
</dbReference>
<accession>A0A426UYS7</accession>
<sequence length="391" mass="43216">MRSLFAETLRRLLQERGWSQNQLAAAIPCNKGHLSKLINGRQKPSEGVAQRCDELLNARGDLIGAAHLDIAAARDLRPNETVELLERIRATDTSSTTIEALRSTVEDLCCQYATTDPTQLRAEGHRWLREVARMIKQPIGLQAHRELLVNAGWLALLIGCLEYDLGMRASAEATRIMASNLGVEAGAPEIHGWALEMKAWIALTQGRYPDVLNAVAEGRHLAAGHNFAVQLIGQEAKALGRLGDVQGVRRALDEGAEILERFEAPSRSDNHFAIDLPKWQFYAMDAYSQAQDYDLATQYAGEVIKFGTTPNGIEISPMRNQEARLVLAITAARKGELDQAIEQADRVFDSERKSLPSLLMVAGELSGELQQRFPEESATKDFQERLRALAG</sequence>
<evidence type="ECO:0000313" key="3">
    <source>
        <dbReference type="Proteomes" id="UP000277256"/>
    </source>
</evidence>
<dbReference type="Gene3D" id="1.10.260.40">
    <property type="entry name" value="lambda repressor-like DNA-binding domains"/>
    <property type="match status" value="1"/>
</dbReference>
<dbReference type="Proteomes" id="UP000277256">
    <property type="component" value="Unassembled WGS sequence"/>
</dbReference>
<dbReference type="OrthoDB" id="3213425at2"/>
<protein>
    <submittedName>
        <fullName evidence="2">XRE family transcriptional regulator</fullName>
    </submittedName>
</protein>
<dbReference type="CDD" id="cd00093">
    <property type="entry name" value="HTH_XRE"/>
    <property type="match status" value="1"/>
</dbReference>
<feature type="domain" description="HTH cro/C1-type" evidence="1">
    <location>
        <begin position="9"/>
        <end position="63"/>
    </location>
</feature>
<dbReference type="SUPFAM" id="SSF47413">
    <property type="entry name" value="lambda repressor-like DNA-binding domains"/>
    <property type="match status" value="1"/>
</dbReference>
<dbReference type="InterPro" id="IPR011990">
    <property type="entry name" value="TPR-like_helical_dom_sf"/>
</dbReference>
<reference evidence="2 3" key="1">
    <citation type="submission" date="2018-12" db="EMBL/GenBank/DDBJ databases">
        <title>Glycomyces sp. YIM 121974 draft genome.</title>
        <authorList>
            <person name="Li Q."/>
        </authorList>
    </citation>
    <scope>NUCLEOTIDE SEQUENCE [LARGE SCALE GENOMIC DNA]</scope>
    <source>
        <strain evidence="2 3">YIM 121974</strain>
    </source>
</reference>
<evidence type="ECO:0000313" key="2">
    <source>
        <dbReference type="EMBL" id="RRR99727.1"/>
    </source>
</evidence>
<name>A0A426UYS7_9ACTN</name>
<dbReference type="RefSeq" id="WP_125248236.1">
    <property type="nucleotide sequence ID" value="NZ_RSEB01000003.1"/>
</dbReference>
<dbReference type="PROSITE" id="PS50943">
    <property type="entry name" value="HTH_CROC1"/>
    <property type="match status" value="1"/>
</dbReference>
<dbReference type="InterPro" id="IPR001387">
    <property type="entry name" value="Cro/C1-type_HTH"/>
</dbReference>
<dbReference type="GO" id="GO:0003677">
    <property type="term" value="F:DNA binding"/>
    <property type="evidence" value="ECO:0007669"/>
    <property type="project" value="InterPro"/>
</dbReference>
<organism evidence="2 3">
    <name type="scientific">Glycomyces terrestris</name>
    <dbReference type="NCBI Taxonomy" id="2493553"/>
    <lineage>
        <taxon>Bacteria</taxon>
        <taxon>Bacillati</taxon>
        <taxon>Actinomycetota</taxon>
        <taxon>Actinomycetes</taxon>
        <taxon>Glycomycetales</taxon>
        <taxon>Glycomycetaceae</taxon>
        <taxon>Glycomyces</taxon>
    </lineage>
</organism>
<dbReference type="Gene3D" id="1.25.40.10">
    <property type="entry name" value="Tetratricopeptide repeat domain"/>
    <property type="match status" value="1"/>
</dbReference>
<dbReference type="AlphaFoldDB" id="A0A426UYS7"/>
<evidence type="ECO:0000259" key="1">
    <source>
        <dbReference type="PROSITE" id="PS50943"/>
    </source>
</evidence>